<keyword evidence="5" id="KW-1185">Reference proteome</keyword>
<reference evidence="5" key="1">
    <citation type="journal article" date="2019" name="Int. J. Syst. Evol. Microbiol.">
        <title>The Global Catalogue of Microorganisms (GCM) 10K type strain sequencing project: providing services to taxonomists for standard genome sequencing and annotation.</title>
        <authorList>
            <consortium name="The Broad Institute Genomics Platform"/>
            <consortium name="The Broad Institute Genome Sequencing Center for Infectious Disease"/>
            <person name="Wu L."/>
            <person name="Ma J."/>
        </authorList>
    </citation>
    <scope>NUCLEOTIDE SEQUENCE [LARGE SCALE GENOMIC DNA]</scope>
    <source>
        <strain evidence="5">JCM 9371</strain>
    </source>
</reference>
<evidence type="ECO:0000256" key="3">
    <source>
        <dbReference type="ARBA" id="ARBA00023004"/>
    </source>
</evidence>
<dbReference type="InterPro" id="IPR016053">
    <property type="entry name" value="Haem_Oase-like"/>
</dbReference>
<dbReference type="PRINTS" id="PR00088">
    <property type="entry name" value="HAEMOXYGNASE"/>
</dbReference>
<organism evidence="4 5">
    <name type="scientific">Actinomadura fibrosa</name>
    <dbReference type="NCBI Taxonomy" id="111802"/>
    <lineage>
        <taxon>Bacteria</taxon>
        <taxon>Bacillati</taxon>
        <taxon>Actinomycetota</taxon>
        <taxon>Actinomycetes</taxon>
        <taxon>Streptosporangiales</taxon>
        <taxon>Thermomonosporaceae</taxon>
        <taxon>Actinomadura</taxon>
    </lineage>
</organism>
<dbReference type="Gene3D" id="1.20.910.10">
    <property type="entry name" value="Heme oxygenase-like"/>
    <property type="match status" value="1"/>
</dbReference>
<accession>A0ABW2XDL0</accession>
<keyword evidence="3" id="KW-0408">Iron</keyword>
<gene>
    <name evidence="4" type="ORF">ACFQZM_07330</name>
</gene>
<dbReference type="PANTHER" id="PTHR10720">
    <property type="entry name" value="HEME OXYGENASE"/>
    <property type="match status" value="1"/>
</dbReference>
<evidence type="ECO:0000256" key="2">
    <source>
        <dbReference type="ARBA" id="ARBA00022723"/>
    </source>
</evidence>
<keyword evidence="2" id="KW-0479">Metal-binding</keyword>
<evidence type="ECO:0000313" key="4">
    <source>
        <dbReference type="EMBL" id="MFD0684301.1"/>
    </source>
</evidence>
<evidence type="ECO:0000256" key="1">
    <source>
        <dbReference type="ARBA" id="ARBA00022617"/>
    </source>
</evidence>
<comment type="caution">
    <text evidence="4">The sequence shown here is derived from an EMBL/GenBank/DDBJ whole genome shotgun (WGS) entry which is preliminary data.</text>
</comment>
<proteinExistence type="predicted"/>
<keyword evidence="1" id="KW-0349">Heme</keyword>
<dbReference type="EMBL" id="JBHTGP010000003">
    <property type="protein sequence ID" value="MFD0684301.1"/>
    <property type="molecule type" value="Genomic_DNA"/>
</dbReference>
<name>A0ABW2XDL0_9ACTN</name>
<sequence length="223" mass="25499">MVEEHPEPARERFSARLRSATRTDHGDAESSAYMTALVEGRLSRDQYALLVEQMYFVYDVLEEAADHLRADATASAFDLPGFRRMDGLRADLAFFYGPGWSGDLREDEATRRYCDRLREVCFDWPGGFVAHHYTRYLGDLSGGQYIGRRLKGAYDLVDGDGLRFYQFEGRPKALKDRYRALLDAAPWDEAERARIIAEVKTAYRLNRELIASLGRRLSIEPAA</sequence>
<dbReference type="InterPro" id="IPR016084">
    <property type="entry name" value="Haem_Oase-like_multi-hlx"/>
</dbReference>
<dbReference type="PIRSF" id="PIRSF000343">
    <property type="entry name" value="Haem_Oase"/>
    <property type="match status" value="1"/>
</dbReference>
<dbReference type="InterPro" id="IPR002051">
    <property type="entry name" value="Haem_Oase"/>
</dbReference>
<dbReference type="Pfam" id="PF01126">
    <property type="entry name" value="Heme_oxygenase"/>
    <property type="match status" value="1"/>
</dbReference>
<evidence type="ECO:0000313" key="5">
    <source>
        <dbReference type="Proteomes" id="UP001597063"/>
    </source>
</evidence>
<dbReference type="PANTHER" id="PTHR10720:SF0">
    <property type="entry name" value="HEME OXYGENASE"/>
    <property type="match status" value="1"/>
</dbReference>
<protein>
    <submittedName>
        <fullName evidence="4">Heme oxygenase (Biliverdin-producing)</fullName>
    </submittedName>
</protein>
<dbReference type="CDD" id="cd19165">
    <property type="entry name" value="HemeO"/>
    <property type="match status" value="1"/>
</dbReference>
<dbReference type="Proteomes" id="UP001597063">
    <property type="component" value="Unassembled WGS sequence"/>
</dbReference>
<dbReference type="RefSeq" id="WP_131762149.1">
    <property type="nucleotide sequence ID" value="NZ_CAACUY010000213.1"/>
</dbReference>
<dbReference type="SUPFAM" id="SSF48613">
    <property type="entry name" value="Heme oxygenase-like"/>
    <property type="match status" value="1"/>
</dbReference>